<dbReference type="Proteomes" id="UP000033423">
    <property type="component" value="Unassembled WGS sequence"/>
</dbReference>
<dbReference type="InterPro" id="IPR029063">
    <property type="entry name" value="SAM-dependent_MTases_sf"/>
</dbReference>
<gene>
    <name evidence="8" type="ORF">MBAV_001141</name>
</gene>
<comment type="catalytic activity">
    <reaction evidence="5">
        <text>a 2'-deoxyadenosine in DNA + S-adenosyl-L-methionine = an N(6)-methyl-2'-deoxyadenosine in DNA + S-adenosyl-L-homocysteine + H(+)</text>
        <dbReference type="Rhea" id="RHEA:15197"/>
        <dbReference type="Rhea" id="RHEA-COMP:12418"/>
        <dbReference type="Rhea" id="RHEA-COMP:12419"/>
        <dbReference type="ChEBI" id="CHEBI:15378"/>
        <dbReference type="ChEBI" id="CHEBI:57856"/>
        <dbReference type="ChEBI" id="CHEBI:59789"/>
        <dbReference type="ChEBI" id="CHEBI:90615"/>
        <dbReference type="ChEBI" id="CHEBI:90616"/>
        <dbReference type="EC" id="2.1.1.72"/>
    </reaction>
</comment>
<dbReference type="PRINTS" id="PR00507">
    <property type="entry name" value="N12N6MTFRASE"/>
</dbReference>
<evidence type="ECO:0000259" key="6">
    <source>
        <dbReference type="Pfam" id="PF02384"/>
    </source>
</evidence>
<proteinExistence type="inferred from homology"/>
<evidence type="ECO:0000256" key="2">
    <source>
        <dbReference type="ARBA" id="ARBA00011900"/>
    </source>
</evidence>
<evidence type="ECO:0000313" key="9">
    <source>
        <dbReference type="Proteomes" id="UP000033423"/>
    </source>
</evidence>
<dbReference type="GO" id="GO:0008170">
    <property type="term" value="F:N-methyltransferase activity"/>
    <property type="evidence" value="ECO:0007669"/>
    <property type="project" value="InterPro"/>
</dbReference>
<keyword evidence="3 8" id="KW-0489">Methyltransferase</keyword>
<accession>A0A0F3GXR9</accession>
<dbReference type="Gene3D" id="3.40.50.150">
    <property type="entry name" value="Vaccinia Virus protein VP39"/>
    <property type="match status" value="1"/>
</dbReference>
<evidence type="ECO:0000313" key="8">
    <source>
        <dbReference type="EMBL" id="KJU86665.1"/>
    </source>
</evidence>
<reference evidence="8 9" key="1">
    <citation type="submission" date="2015-02" db="EMBL/GenBank/DDBJ databases">
        <title>Single-cell genomics of uncultivated deep-branching MTB reveals a conserved set of magnetosome genes.</title>
        <authorList>
            <person name="Kolinko S."/>
            <person name="Richter M."/>
            <person name="Glockner F.O."/>
            <person name="Brachmann A."/>
            <person name="Schuler D."/>
        </authorList>
    </citation>
    <scope>NUCLEOTIDE SEQUENCE [LARGE SCALE GENOMIC DNA]</scope>
    <source>
        <strain evidence="8">TM-1</strain>
    </source>
</reference>
<evidence type="ECO:0000256" key="3">
    <source>
        <dbReference type="ARBA" id="ARBA00022603"/>
    </source>
</evidence>
<dbReference type="PANTHER" id="PTHR33841">
    <property type="entry name" value="DNA METHYLTRANSFERASE YEEA-RELATED"/>
    <property type="match status" value="1"/>
</dbReference>
<evidence type="ECO:0000259" key="7">
    <source>
        <dbReference type="Pfam" id="PF18135"/>
    </source>
</evidence>
<comment type="caution">
    <text evidence="8">The sequence shown here is derived from an EMBL/GenBank/DDBJ whole genome shotgun (WGS) entry which is preliminary data.</text>
</comment>
<comment type="similarity">
    <text evidence="1">Belongs to the N(4)/N(6)-methyltransferase family.</text>
</comment>
<dbReference type="Pfam" id="PF02384">
    <property type="entry name" value="N6_Mtase"/>
    <property type="match status" value="1"/>
</dbReference>
<dbReference type="EMBL" id="LACI01000504">
    <property type="protein sequence ID" value="KJU86665.1"/>
    <property type="molecule type" value="Genomic_DNA"/>
</dbReference>
<name>A0A0F3GXR9_9BACT</name>
<dbReference type="EC" id="2.1.1.72" evidence="2"/>
<dbReference type="InterPro" id="IPR003356">
    <property type="entry name" value="DNA_methylase_A-5"/>
</dbReference>
<dbReference type="InterPro" id="IPR041635">
    <property type="entry name" value="Type_ISP_LLaBIII_C"/>
</dbReference>
<dbReference type="GO" id="GO:0009007">
    <property type="term" value="F:site-specific DNA-methyltransferase (adenine-specific) activity"/>
    <property type="evidence" value="ECO:0007669"/>
    <property type="project" value="UniProtKB-EC"/>
</dbReference>
<feature type="domain" description="DNA methylase adenine-specific" evidence="6">
    <location>
        <begin position="302"/>
        <end position="490"/>
    </location>
</feature>
<protein>
    <recommendedName>
        <fullName evidence="2">site-specific DNA-methyltransferase (adenine-specific)</fullName>
        <ecNumber evidence="2">2.1.1.72</ecNumber>
    </recommendedName>
</protein>
<dbReference type="SUPFAM" id="SSF53335">
    <property type="entry name" value="S-adenosyl-L-methionine-dependent methyltransferases"/>
    <property type="match status" value="1"/>
</dbReference>
<dbReference type="Pfam" id="PF18135">
    <property type="entry name" value="Type_ISP_C"/>
    <property type="match status" value="1"/>
</dbReference>
<dbReference type="GO" id="GO:0032259">
    <property type="term" value="P:methylation"/>
    <property type="evidence" value="ECO:0007669"/>
    <property type="project" value="UniProtKB-KW"/>
</dbReference>
<dbReference type="PATRIC" id="fig|29290.4.peg.1502"/>
<evidence type="ECO:0000256" key="1">
    <source>
        <dbReference type="ARBA" id="ARBA00006594"/>
    </source>
</evidence>
<dbReference type="PANTHER" id="PTHR33841:SF1">
    <property type="entry name" value="DNA METHYLTRANSFERASE A"/>
    <property type="match status" value="1"/>
</dbReference>
<dbReference type="GO" id="GO:0003677">
    <property type="term" value="F:DNA binding"/>
    <property type="evidence" value="ECO:0007669"/>
    <property type="project" value="InterPro"/>
</dbReference>
<evidence type="ECO:0000256" key="4">
    <source>
        <dbReference type="ARBA" id="ARBA00022679"/>
    </source>
</evidence>
<feature type="domain" description="Type ISP restriction-modification enzyme LLaBIII C-terminal specificity" evidence="7">
    <location>
        <begin position="675"/>
        <end position="1011"/>
    </location>
</feature>
<sequence>MLSAYLSDVTRTFNSGDAREESYYPALEGLLNEYIGLTNRQDLVVRMFPSKAEGGNPDFRIWDGRQHITGYIEAKGPSTDDLGKIERTEQLKRYLYTFPNLILTNFLEFRLYRNGEPIDKATIGSPFVLNALHTTPPADNEPGLRSLLDKFLAFSVPKIYDSRDLSRELAKRTRFLKDVIVTNVLCDNEGLTGGGMAGFYEAFRDYLIGSLKKEEFANLYAQTVTYGLFAARMRSDEGFNREGAFSKVPRSLGILRDVFRFVSSADLPRQMEWTIDDISEVLAVTDVKAILHQYFHEGKGEDPVIHFYETFLSEYDPKTRERRGVYYTPQPVVSYIVRSVNNILKDQFSLHDGLAGDDVTLLDPAAGTCTFLAEASRLAIEEYTASYGSGDISGFIKRHVLQNFYGFELMMAPYAIGHIKMSLMLQELGYTLQDDDRAMVFITNTLDMEAPGQSRLPGMSSLSEESHRAEDIKKKTPILVILGNPPYSGHSSNVGAWISKEIKAYFQVDGMSLKERNPKWLQDDYVKFIRFAQWKIDSAGKGVLAFITNHSYLDSPTFRGMRRSLMNSFDDIYILNLHGNSKRKEICPDGSKDENVFDIQQGVSIAFFIKKQGTRKRVSYAEIYGEREAKHCWLDKNDINTTQWKDIQPKSKYYLFIPRDESLLPAYDKYTKITDIFPVNSVGIVTARDKLTIHRTRDEVWQTVLNFSRLDTRDARQAYSLGVDTRDWKVELAQKDLLNGGLDRKNISPILYRPFDVRFTYYTGKDCGFLCRPRSNVMQHMVQDNISLLVCRQQSKTGFNHVFVSTEIIESCVVSNKTREITYLLPLYLYLSHYGNNEVVRQSNINPNIVKSLSKLYKTEPSPEEIFHYIYAVLYSNTYRTRYAEFLKIDFPRLPFTKDHSVFTRMAQYGKGLVELHLLKSPVLEPPIARFQGNGDNKVIKLRYDDTQQHLYINQTQYFEGLSNDVWQYQIGGYQVCEKWLKDRKGRTLSFEEVKCYCKIVTALQKTIRLQDETDMLYNEIEGGL</sequence>
<keyword evidence="9" id="KW-1185">Reference proteome</keyword>
<dbReference type="InterPro" id="IPR050953">
    <property type="entry name" value="N4_N6_ade-DNA_methylase"/>
</dbReference>
<organism evidence="8 9">
    <name type="scientific">Candidatus Magnetobacterium bavaricum</name>
    <dbReference type="NCBI Taxonomy" id="29290"/>
    <lineage>
        <taxon>Bacteria</taxon>
        <taxon>Pseudomonadati</taxon>
        <taxon>Nitrospirota</taxon>
        <taxon>Thermodesulfovibrionia</taxon>
        <taxon>Thermodesulfovibrionales</taxon>
        <taxon>Candidatus Magnetobacteriaceae</taxon>
        <taxon>Candidatus Magnetobacterium</taxon>
    </lineage>
</organism>
<evidence type="ECO:0000256" key="5">
    <source>
        <dbReference type="ARBA" id="ARBA00047942"/>
    </source>
</evidence>
<dbReference type="AlphaFoldDB" id="A0A0F3GXR9"/>
<keyword evidence="4 8" id="KW-0808">Transferase</keyword>